<dbReference type="PRINTS" id="PR00463">
    <property type="entry name" value="EP450I"/>
</dbReference>
<protein>
    <recommendedName>
        <fullName evidence="19">Cytochrome P450</fullName>
    </recommendedName>
</protein>
<dbReference type="GO" id="GO:0004497">
    <property type="term" value="F:monooxygenase activity"/>
    <property type="evidence" value="ECO:0007669"/>
    <property type="project" value="UniProtKB-KW"/>
</dbReference>
<keyword evidence="11 14" id="KW-0408">Iron</keyword>
<dbReference type="Pfam" id="PF00067">
    <property type="entry name" value="p450"/>
    <property type="match status" value="1"/>
</dbReference>
<dbReference type="InterPro" id="IPR017972">
    <property type="entry name" value="Cyt_P450_CS"/>
</dbReference>
<keyword evidence="9" id="KW-0492">Microsome</keyword>
<dbReference type="InterPro" id="IPR036396">
    <property type="entry name" value="Cyt_P450_sf"/>
</dbReference>
<evidence type="ECO:0000256" key="5">
    <source>
        <dbReference type="ARBA" id="ARBA00010617"/>
    </source>
</evidence>
<evidence type="ECO:0000256" key="13">
    <source>
        <dbReference type="ARBA" id="ARBA00023136"/>
    </source>
</evidence>
<dbReference type="PROSITE" id="PS00086">
    <property type="entry name" value="CYTOCHROME_P450"/>
    <property type="match status" value="1"/>
</dbReference>
<dbReference type="PANTHER" id="PTHR24291:SF189">
    <property type="entry name" value="CYTOCHROME P450 4C3-RELATED"/>
    <property type="match status" value="1"/>
</dbReference>
<dbReference type="CDD" id="cd20628">
    <property type="entry name" value="CYP4"/>
    <property type="match status" value="1"/>
</dbReference>
<keyword evidence="18" id="KW-1185">Reference proteome</keyword>
<evidence type="ECO:0000256" key="6">
    <source>
        <dbReference type="ARBA" id="ARBA00022617"/>
    </source>
</evidence>
<sequence length="510" mass="59906">MTSVYLALILFGLVIFHAWIRYRRMGRIVDKVPGMRPLPFLGNMLSLMGDKDQLWNIMRSLAKEYTITRIWFFTRVWVAVRDPDDIEILLTNKANLNKRAVYELALKWLETGLLTSGGEKWIHRRKIVNTGFHFNIMKKYVKISGEHAEKFVEKIKSHGDEYVLDLVPLFSDLMLQIICESAFGVDLNKLDQKLVQQYKGALHVMYDMVIYRSTRPYIRDWMMNFLPIGWKQNRAINILHNFTNKVIQERREYYNKHASENRSYQSFVDDVDTESDDVADGRKKRLVMLDVLLSAEREGLIDAKGVREEVDIFTVAGHDTTAVTMTFMMMLLAENPEIQDRARAEVIKHFEENGGKLNITEIQKFEYLDRCIKETLRLYPPISQFVRYMDEDVQLKKYLIPAGVDVLFLTYDTQRDPRHWTEPDKFDPDRFLPENAKKRHPFAYIPFSAGLRNCIGQKFAMLELKAMLAHILYNFYVKPVDLTANMKLETYIVLQPSHPVHVKFIRRNVN</sequence>
<dbReference type="InterPro" id="IPR001128">
    <property type="entry name" value="Cyt_P450"/>
</dbReference>
<evidence type="ECO:0000256" key="8">
    <source>
        <dbReference type="ARBA" id="ARBA00022824"/>
    </source>
</evidence>
<dbReference type="InterPro" id="IPR050196">
    <property type="entry name" value="Cytochrome_P450_Monoox"/>
</dbReference>
<comment type="caution">
    <text evidence="17">The sequence shown here is derived from an EMBL/GenBank/DDBJ whole genome shotgun (WGS) entry which is preliminary data.</text>
</comment>
<feature type="transmembrane region" description="Helical" evidence="16">
    <location>
        <begin position="6"/>
        <end position="22"/>
    </location>
</feature>
<dbReference type="Proteomes" id="UP000215335">
    <property type="component" value="Unassembled WGS sequence"/>
</dbReference>
<comment type="cofactor">
    <cofactor evidence="1 14">
        <name>heme</name>
        <dbReference type="ChEBI" id="CHEBI:30413"/>
    </cofactor>
</comment>
<keyword evidence="16" id="KW-1133">Transmembrane helix</keyword>
<keyword evidence="12 15" id="KW-0503">Monooxygenase</keyword>
<evidence type="ECO:0000256" key="3">
    <source>
        <dbReference type="ARBA" id="ARBA00004174"/>
    </source>
</evidence>
<evidence type="ECO:0000256" key="10">
    <source>
        <dbReference type="ARBA" id="ARBA00023002"/>
    </source>
</evidence>
<dbReference type="STRING" id="543379.A0A232ETR8"/>
<comment type="similarity">
    <text evidence="5 15">Belongs to the cytochrome P450 family.</text>
</comment>
<dbReference type="InterPro" id="IPR002401">
    <property type="entry name" value="Cyt_P450_E_grp-I"/>
</dbReference>
<dbReference type="SUPFAM" id="SSF48264">
    <property type="entry name" value="Cytochrome P450"/>
    <property type="match status" value="1"/>
</dbReference>
<keyword evidence="10 15" id="KW-0560">Oxidoreductase</keyword>
<dbReference type="EMBL" id="NNAY01002259">
    <property type="protein sequence ID" value="OXU21707.1"/>
    <property type="molecule type" value="Genomic_DNA"/>
</dbReference>
<dbReference type="AlphaFoldDB" id="A0A232ETR8"/>
<dbReference type="Gene3D" id="1.10.630.10">
    <property type="entry name" value="Cytochrome P450"/>
    <property type="match status" value="1"/>
</dbReference>
<gene>
    <name evidence="17" type="ORF">TSAR_000504</name>
</gene>
<evidence type="ECO:0000256" key="7">
    <source>
        <dbReference type="ARBA" id="ARBA00022723"/>
    </source>
</evidence>
<evidence type="ECO:0000256" key="2">
    <source>
        <dbReference type="ARBA" id="ARBA00003690"/>
    </source>
</evidence>
<evidence type="ECO:0000256" key="15">
    <source>
        <dbReference type="RuleBase" id="RU000461"/>
    </source>
</evidence>
<evidence type="ECO:0000313" key="18">
    <source>
        <dbReference type="Proteomes" id="UP000215335"/>
    </source>
</evidence>
<organism evidence="17 18">
    <name type="scientific">Trichomalopsis sarcophagae</name>
    <dbReference type="NCBI Taxonomy" id="543379"/>
    <lineage>
        <taxon>Eukaryota</taxon>
        <taxon>Metazoa</taxon>
        <taxon>Ecdysozoa</taxon>
        <taxon>Arthropoda</taxon>
        <taxon>Hexapoda</taxon>
        <taxon>Insecta</taxon>
        <taxon>Pterygota</taxon>
        <taxon>Neoptera</taxon>
        <taxon>Endopterygota</taxon>
        <taxon>Hymenoptera</taxon>
        <taxon>Apocrita</taxon>
        <taxon>Proctotrupomorpha</taxon>
        <taxon>Chalcidoidea</taxon>
        <taxon>Pteromalidae</taxon>
        <taxon>Pteromalinae</taxon>
        <taxon>Trichomalopsis</taxon>
    </lineage>
</organism>
<dbReference type="GO" id="GO:0005789">
    <property type="term" value="C:endoplasmic reticulum membrane"/>
    <property type="evidence" value="ECO:0007669"/>
    <property type="project" value="UniProtKB-SubCell"/>
</dbReference>
<feature type="binding site" description="axial binding residue" evidence="14">
    <location>
        <position position="454"/>
    </location>
    <ligand>
        <name>heme</name>
        <dbReference type="ChEBI" id="CHEBI:30413"/>
    </ligand>
    <ligandPart>
        <name>Fe</name>
        <dbReference type="ChEBI" id="CHEBI:18248"/>
    </ligandPart>
</feature>
<dbReference type="GO" id="GO:0005506">
    <property type="term" value="F:iron ion binding"/>
    <property type="evidence" value="ECO:0007669"/>
    <property type="project" value="InterPro"/>
</dbReference>
<reference evidence="17 18" key="1">
    <citation type="journal article" date="2017" name="Curr. Biol.">
        <title>The Evolution of Venom by Co-option of Single-Copy Genes.</title>
        <authorList>
            <person name="Martinson E.O."/>
            <person name="Mrinalini"/>
            <person name="Kelkar Y.D."/>
            <person name="Chang C.H."/>
            <person name="Werren J.H."/>
        </authorList>
    </citation>
    <scope>NUCLEOTIDE SEQUENCE [LARGE SCALE GENOMIC DNA]</scope>
    <source>
        <strain evidence="17 18">Alberta</strain>
        <tissue evidence="17">Whole body</tissue>
    </source>
</reference>
<accession>A0A232ETR8</accession>
<evidence type="ECO:0008006" key="19">
    <source>
        <dbReference type="Google" id="ProtNLM"/>
    </source>
</evidence>
<dbReference type="PRINTS" id="PR00385">
    <property type="entry name" value="P450"/>
</dbReference>
<keyword evidence="16" id="KW-0812">Transmembrane</keyword>
<evidence type="ECO:0000313" key="17">
    <source>
        <dbReference type="EMBL" id="OXU21707.1"/>
    </source>
</evidence>
<comment type="function">
    <text evidence="2">May be involved in the metabolism of insect hormones and in the breakdown of synthetic insecticides.</text>
</comment>
<keyword evidence="6 14" id="KW-0349">Heme</keyword>
<dbReference type="PANTHER" id="PTHR24291">
    <property type="entry name" value="CYTOCHROME P450 FAMILY 4"/>
    <property type="match status" value="1"/>
</dbReference>
<dbReference type="GO" id="GO:0016705">
    <property type="term" value="F:oxidoreductase activity, acting on paired donors, with incorporation or reduction of molecular oxygen"/>
    <property type="evidence" value="ECO:0007669"/>
    <property type="project" value="InterPro"/>
</dbReference>
<dbReference type="OrthoDB" id="1470350at2759"/>
<proteinExistence type="inferred from homology"/>
<evidence type="ECO:0000256" key="9">
    <source>
        <dbReference type="ARBA" id="ARBA00022848"/>
    </source>
</evidence>
<keyword evidence="8" id="KW-0256">Endoplasmic reticulum</keyword>
<name>A0A232ETR8_9HYME</name>
<comment type="subcellular location">
    <subcellularLocation>
        <location evidence="4">Endoplasmic reticulum membrane</location>
        <topology evidence="4">Peripheral membrane protein</topology>
    </subcellularLocation>
    <subcellularLocation>
        <location evidence="3">Microsome membrane</location>
        <topology evidence="3">Peripheral membrane protein</topology>
    </subcellularLocation>
</comment>
<evidence type="ECO:0000256" key="12">
    <source>
        <dbReference type="ARBA" id="ARBA00023033"/>
    </source>
</evidence>
<evidence type="ECO:0000256" key="1">
    <source>
        <dbReference type="ARBA" id="ARBA00001971"/>
    </source>
</evidence>
<keyword evidence="7 14" id="KW-0479">Metal-binding</keyword>
<keyword evidence="13 16" id="KW-0472">Membrane</keyword>
<evidence type="ECO:0000256" key="16">
    <source>
        <dbReference type="SAM" id="Phobius"/>
    </source>
</evidence>
<evidence type="ECO:0000256" key="4">
    <source>
        <dbReference type="ARBA" id="ARBA00004406"/>
    </source>
</evidence>
<evidence type="ECO:0000256" key="11">
    <source>
        <dbReference type="ARBA" id="ARBA00023004"/>
    </source>
</evidence>
<dbReference type="GO" id="GO:0020037">
    <property type="term" value="F:heme binding"/>
    <property type="evidence" value="ECO:0007669"/>
    <property type="project" value="InterPro"/>
</dbReference>
<evidence type="ECO:0000256" key="14">
    <source>
        <dbReference type="PIRSR" id="PIRSR602401-1"/>
    </source>
</evidence>